<sequence length="262" mass="29264">MHDAQSTIHEHRTALHTDRPTPTDPDRTRTHSLRRSRRNCVRATDFCISAHPWRSARPAQLVAAQPATACPAQPSPALRRIAFKASDAARSSEHAHAKIALAVPPPDLPAPQPVRPTPLSTRRLLQRRRTAMRGSLDVRARVKLVRAGRHGRVVPQDCVRHSTFGVVVLLLHDPAYHWTRLCGGLARRGRVLQDAALPDFFRVYKALASRDWHARNTLRRTPCIPFLSTATVHLATRTVAESGTELYPSARRKGRVGSIQLR</sequence>
<proteinExistence type="predicted"/>
<dbReference type="RefSeq" id="XP_009546683.1">
    <property type="nucleotide sequence ID" value="XM_009548388.1"/>
</dbReference>
<feature type="compositionally biased region" description="Basic and acidic residues" evidence="1">
    <location>
        <begin position="1"/>
        <end position="29"/>
    </location>
</feature>
<evidence type="ECO:0000313" key="3">
    <source>
        <dbReference type="Proteomes" id="UP000030671"/>
    </source>
</evidence>
<dbReference type="HOGENOM" id="CLU_1061944_0_0_1"/>
<evidence type="ECO:0000313" key="2">
    <source>
        <dbReference type="EMBL" id="ETW82124.1"/>
    </source>
</evidence>
<dbReference type="AlphaFoldDB" id="W4K8P6"/>
<feature type="region of interest" description="Disordered" evidence="1">
    <location>
        <begin position="1"/>
        <end position="36"/>
    </location>
</feature>
<protein>
    <submittedName>
        <fullName evidence="2">Uncharacterized protein</fullName>
    </submittedName>
</protein>
<organism evidence="2 3">
    <name type="scientific">Heterobasidion irregulare (strain TC 32-1)</name>
    <dbReference type="NCBI Taxonomy" id="747525"/>
    <lineage>
        <taxon>Eukaryota</taxon>
        <taxon>Fungi</taxon>
        <taxon>Dikarya</taxon>
        <taxon>Basidiomycota</taxon>
        <taxon>Agaricomycotina</taxon>
        <taxon>Agaricomycetes</taxon>
        <taxon>Russulales</taxon>
        <taxon>Bondarzewiaceae</taxon>
        <taxon>Heterobasidion</taxon>
        <taxon>Heterobasidion annosum species complex</taxon>
    </lineage>
</organism>
<evidence type="ECO:0000256" key="1">
    <source>
        <dbReference type="SAM" id="MobiDB-lite"/>
    </source>
</evidence>
<dbReference type="Proteomes" id="UP000030671">
    <property type="component" value="Unassembled WGS sequence"/>
</dbReference>
<dbReference type="InParanoid" id="W4K8P6"/>
<gene>
    <name evidence="2" type="ORF">HETIRDRAFT_451728</name>
</gene>
<dbReference type="GeneID" id="20676186"/>
<accession>W4K8P6</accession>
<dbReference type="KEGG" id="hir:HETIRDRAFT_451728"/>
<reference evidence="2 3" key="1">
    <citation type="journal article" date="2012" name="New Phytol.">
        <title>Insight into trade-off between wood decay and parasitism from the genome of a fungal forest pathogen.</title>
        <authorList>
            <person name="Olson A."/>
            <person name="Aerts A."/>
            <person name="Asiegbu F."/>
            <person name="Belbahri L."/>
            <person name="Bouzid O."/>
            <person name="Broberg A."/>
            <person name="Canback B."/>
            <person name="Coutinho P.M."/>
            <person name="Cullen D."/>
            <person name="Dalman K."/>
            <person name="Deflorio G."/>
            <person name="van Diepen L.T."/>
            <person name="Dunand C."/>
            <person name="Duplessis S."/>
            <person name="Durling M."/>
            <person name="Gonthier P."/>
            <person name="Grimwood J."/>
            <person name="Fossdal C.G."/>
            <person name="Hansson D."/>
            <person name="Henrissat B."/>
            <person name="Hietala A."/>
            <person name="Himmelstrand K."/>
            <person name="Hoffmeister D."/>
            <person name="Hogberg N."/>
            <person name="James T.Y."/>
            <person name="Karlsson M."/>
            <person name="Kohler A."/>
            <person name="Kues U."/>
            <person name="Lee Y.H."/>
            <person name="Lin Y.C."/>
            <person name="Lind M."/>
            <person name="Lindquist E."/>
            <person name="Lombard V."/>
            <person name="Lucas S."/>
            <person name="Lunden K."/>
            <person name="Morin E."/>
            <person name="Murat C."/>
            <person name="Park J."/>
            <person name="Raffaello T."/>
            <person name="Rouze P."/>
            <person name="Salamov A."/>
            <person name="Schmutz J."/>
            <person name="Solheim H."/>
            <person name="Stahlberg J."/>
            <person name="Velez H."/>
            <person name="de Vries R.P."/>
            <person name="Wiebenga A."/>
            <person name="Woodward S."/>
            <person name="Yakovlev I."/>
            <person name="Garbelotto M."/>
            <person name="Martin F."/>
            <person name="Grigoriev I.V."/>
            <person name="Stenlid J."/>
        </authorList>
    </citation>
    <scope>NUCLEOTIDE SEQUENCE [LARGE SCALE GENOMIC DNA]</scope>
    <source>
        <strain evidence="2 3">TC 32-1</strain>
    </source>
</reference>
<name>W4K8P6_HETIT</name>
<keyword evidence="3" id="KW-1185">Reference proteome</keyword>
<dbReference type="EMBL" id="KI925458">
    <property type="protein sequence ID" value="ETW82124.1"/>
    <property type="molecule type" value="Genomic_DNA"/>
</dbReference>